<feature type="domain" description="Carbohydrate kinase PfkB" evidence="3">
    <location>
        <begin position="4"/>
        <end position="88"/>
    </location>
</feature>
<dbReference type="Pfam" id="PF00294">
    <property type="entry name" value="PfkB"/>
    <property type="match status" value="2"/>
</dbReference>
<reference evidence="4" key="1">
    <citation type="submission" date="2013-11" db="EMBL/GenBank/DDBJ databases">
        <authorList>
            <person name="Sternberg P."/>
            <person name="Dillman A."/>
            <person name="Macchietto M."/>
        </authorList>
    </citation>
    <scope>NUCLEOTIDE SEQUENCE</scope>
    <source>
        <strain evidence="4">ALL</strain>
    </source>
</reference>
<dbReference type="AlphaFoldDB" id="A0A4U5NF08"/>
<dbReference type="InterPro" id="IPR011611">
    <property type="entry name" value="PfkB_dom"/>
</dbReference>
<feature type="domain" description="Carbohydrate kinase PfkB" evidence="3">
    <location>
        <begin position="191"/>
        <end position="271"/>
    </location>
</feature>
<sequence>MEKKDVVVFGSIVHDLVSYTDRFPRPGESVRGNLFQSGSGGKGANQCVAAARLGSSVGIIARVGNDIFGPINIENLKKAGVDTQNIVRLRLRLIKLTLFYFFDTQRNGVHRNCYDHRFGGRRKFDCRDAWIELGTEFRAGGRIGILHHGPQANPLPERNRPRRQFACFANCKEVWSVDVLQSCPGHANIDKSILKFTDILCTNENEAEFITGKTLSTPEEFGNAALELLVEGPKIVIVTMGAKGALVAHRENGHKELKKIQTNKVKAVDTTPVDAVWRQVEVDKSVGHRERGVDAPVLEPFDVLVVLARLALEGAV</sequence>
<reference evidence="4" key="2">
    <citation type="journal article" date="2015" name="Genome Biol.">
        <title>Comparative genomics of Steinernema reveals deeply conserved gene regulatory networks.</title>
        <authorList>
            <person name="Dillman A.R."/>
            <person name="Macchietto M."/>
            <person name="Porter C.F."/>
            <person name="Rogers A."/>
            <person name="Williams B."/>
            <person name="Antoshechkin I."/>
            <person name="Lee M.M."/>
            <person name="Goodwin Z."/>
            <person name="Lu X."/>
            <person name="Lewis E.E."/>
            <person name="Goodrich-Blair H."/>
            <person name="Stock S.P."/>
            <person name="Adams B.J."/>
            <person name="Sternberg P.W."/>
            <person name="Mortazavi A."/>
        </authorList>
    </citation>
    <scope>NUCLEOTIDE SEQUENCE [LARGE SCALE GENOMIC DNA]</scope>
    <source>
        <strain evidence="4">ALL</strain>
    </source>
</reference>
<dbReference type="GO" id="GO:0005829">
    <property type="term" value="C:cytosol"/>
    <property type="evidence" value="ECO:0007669"/>
    <property type="project" value="TreeGrafter"/>
</dbReference>
<protein>
    <recommendedName>
        <fullName evidence="3">Carbohydrate kinase PfkB domain-containing protein</fullName>
    </recommendedName>
</protein>
<dbReference type="STRING" id="34508.A0A4U5NF08"/>
<gene>
    <name evidence="4" type="ORF">L596_015150</name>
</gene>
<dbReference type="GO" id="GO:0006796">
    <property type="term" value="P:phosphate-containing compound metabolic process"/>
    <property type="evidence" value="ECO:0007669"/>
    <property type="project" value="UniProtKB-ARBA"/>
</dbReference>
<dbReference type="InterPro" id="IPR029056">
    <property type="entry name" value="Ribokinase-like"/>
</dbReference>
<dbReference type="GO" id="GO:0016301">
    <property type="term" value="F:kinase activity"/>
    <property type="evidence" value="ECO:0007669"/>
    <property type="project" value="UniProtKB-KW"/>
</dbReference>
<dbReference type="PANTHER" id="PTHR10584">
    <property type="entry name" value="SUGAR KINASE"/>
    <property type="match status" value="1"/>
</dbReference>
<dbReference type="PANTHER" id="PTHR10584:SF166">
    <property type="entry name" value="RIBOKINASE"/>
    <property type="match status" value="1"/>
</dbReference>
<organism evidence="4">
    <name type="scientific">Steinernema carpocapsae</name>
    <name type="common">Entomopathogenic nematode</name>
    <dbReference type="NCBI Taxonomy" id="34508"/>
    <lineage>
        <taxon>Eukaryota</taxon>
        <taxon>Metazoa</taxon>
        <taxon>Ecdysozoa</taxon>
        <taxon>Nematoda</taxon>
        <taxon>Chromadorea</taxon>
        <taxon>Rhabditida</taxon>
        <taxon>Tylenchina</taxon>
        <taxon>Panagrolaimomorpha</taxon>
        <taxon>Strongyloidoidea</taxon>
        <taxon>Steinernematidae</taxon>
        <taxon>Steinernema</taxon>
    </lineage>
</organism>
<name>A0A4U5NF08_STECR</name>
<reference evidence="4" key="3">
    <citation type="journal article" date="2019" name="G3 (Bethesda)">
        <title>Hybrid Assembly of the Genome of the Entomopathogenic Nematode Steinernema carpocapsae Identifies the X-Chromosome.</title>
        <authorList>
            <person name="Serra L."/>
            <person name="Macchietto M."/>
            <person name="Macias-Munoz A."/>
            <person name="McGill C.J."/>
            <person name="Rodriguez I.M."/>
            <person name="Rodriguez B."/>
            <person name="Murad R."/>
            <person name="Mortazavi A."/>
        </authorList>
    </citation>
    <scope>NUCLEOTIDE SEQUENCE</scope>
    <source>
        <strain evidence="4">ALL</strain>
    </source>
</reference>
<accession>A0A4U5NF08</accession>
<dbReference type="OrthoDB" id="415590at2759"/>
<dbReference type="EMBL" id="AZBU02000004">
    <property type="protein sequence ID" value="TKR81246.1"/>
    <property type="molecule type" value="Genomic_DNA"/>
</dbReference>
<keyword evidence="2" id="KW-0418">Kinase</keyword>
<proteinExistence type="predicted"/>
<evidence type="ECO:0000259" key="3">
    <source>
        <dbReference type="Pfam" id="PF00294"/>
    </source>
</evidence>
<dbReference type="PRINTS" id="PR00990">
    <property type="entry name" value="RIBOKINASE"/>
</dbReference>
<evidence type="ECO:0000256" key="1">
    <source>
        <dbReference type="ARBA" id="ARBA00022679"/>
    </source>
</evidence>
<comment type="caution">
    <text evidence="4">The sequence shown here is derived from an EMBL/GenBank/DDBJ whole genome shotgun (WGS) entry which is preliminary data.</text>
</comment>
<evidence type="ECO:0000256" key="2">
    <source>
        <dbReference type="ARBA" id="ARBA00022777"/>
    </source>
</evidence>
<evidence type="ECO:0000313" key="4">
    <source>
        <dbReference type="EMBL" id="TKR81246.1"/>
    </source>
</evidence>
<dbReference type="Gene3D" id="3.40.1190.20">
    <property type="match status" value="2"/>
</dbReference>
<keyword evidence="1" id="KW-0808">Transferase</keyword>
<dbReference type="SUPFAM" id="SSF53613">
    <property type="entry name" value="Ribokinase-like"/>
    <property type="match status" value="1"/>
</dbReference>
<dbReference type="InterPro" id="IPR002139">
    <property type="entry name" value="Ribo/fructo_kinase"/>
</dbReference>